<feature type="region of interest" description="Disordered" evidence="1">
    <location>
        <begin position="58"/>
        <end position="77"/>
    </location>
</feature>
<evidence type="ECO:0000313" key="2">
    <source>
        <dbReference type="EMBL" id="RDB19249.1"/>
    </source>
</evidence>
<evidence type="ECO:0000256" key="1">
    <source>
        <dbReference type="SAM" id="MobiDB-lite"/>
    </source>
</evidence>
<dbReference type="AlphaFoldDB" id="A0A369JAW1"/>
<proteinExistence type="predicted"/>
<dbReference type="Proteomes" id="UP000076154">
    <property type="component" value="Unassembled WGS sequence"/>
</dbReference>
<dbReference type="InParanoid" id="A0A369JAW1"/>
<accession>A0A369JAW1</accession>
<dbReference type="EMBL" id="LUEZ02000080">
    <property type="protein sequence ID" value="RDB19249.1"/>
    <property type="molecule type" value="Genomic_DNA"/>
</dbReference>
<sequence length="250" mass="26552">MASTVAAYSSAQINGLASEGAALGVFEADNVSEVVYGILKDVFAKHSATKFGLRLVHKPSSTAPPNQKEAAPEQKDAAPELVLKDGDRLIRSGNVALVADISILSQETLDQLVPIAWGFKADGSLFPLEFAISANTEKDKLTDADLAFIADVQAIIAGKPYSSILGVSLAAYQAVGVKSTIGVVNITLPFDFVDLFGGNRRHETAWGFMDGELQVQGLVCSYSDEQAWCGPRRGNVVVVNMQGVGNVFNY</sequence>
<evidence type="ECO:0000313" key="3">
    <source>
        <dbReference type="Proteomes" id="UP000076154"/>
    </source>
</evidence>
<reference evidence="2" key="1">
    <citation type="submission" date="2018-04" db="EMBL/GenBank/DDBJ databases">
        <title>Whole genome sequencing of Hypsizygus marmoreus.</title>
        <authorList>
            <person name="Choi I.-G."/>
            <person name="Min B."/>
            <person name="Kim J.-G."/>
            <person name="Kim S."/>
            <person name="Oh Y.-L."/>
            <person name="Kong W.-S."/>
            <person name="Park H."/>
            <person name="Jeong J."/>
            <person name="Song E.-S."/>
        </authorList>
    </citation>
    <scope>NUCLEOTIDE SEQUENCE [LARGE SCALE GENOMIC DNA]</scope>
    <source>
        <strain evidence="2">51987-8</strain>
    </source>
</reference>
<organism evidence="2 3">
    <name type="scientific">Hypsizygus marmoreus</name>
    <name type="common">White beech mushroom</name>
    <name type="synonym">Agaricus marmoreus</name>
    <dbReference type="NCBI Taxonomy" id="39966"/>
    <lineage>
        <taxon>Eukaryota</taxon>
        <taxon>Fungi</taxon>
        <taxon>Dikarya</taxon>
        <taxon>Basidiomycota</taxon>
        <taxon>Agaricomycotina</taxon>
        <taxon>Agaricomycetes</taxon>
        <taxon>Agaricomycetidae</taxon>
        <taxon>Agaricales</taxon>
        <taxon>Tricholomatineae</taxon>
        <taxon>Lyophyllaceae</taxon>
        <taxon>Hypsizygus</taxon>
    </lineage>
</organism>
<name>A0A369JAW1_HYPMA</name>
<protein>
    <submittedName>
        <fullName evidence="2">Uncharacterized protein</fullName>
    </submittedName>
</protein>
<keyword evidence="3" id="KW-1185">Reference proteome</keyword>
<comment type="caution">
    <text evidence="2">The sequence shown here is derived from an EMBL/GenBank/DDBJ whole genome shotgun (WGS) entry which is preliminary data.</text>
</comment>
<gene>
    <name evidence="2" type="ORF">Hypma_013538</name>
</gene>